<keyword evidence="8" id="KW-1185">Reference proteome</keyword>
<dbReference type="PANTHER" id="PTHR43095">
    <property type="entry name" value="SUGAR KINASE"/>
    <property type="match status" value="1"/>
</dbReference>
<dbReference type="PIRSF" id="PIRSF000538">
    <property type="entry name" value="GlpK"/>
    <property type="match status" value="1"/>
</dbReference>
<dbReference type="AlphaFoldDB" id="A0A1I6YXL4"/>
<dbReference type="RefSeq" id="WP_091691958.1">
    <property type="nucleotide sequence ID" value="NZ_FPBF01000001.1"/>
</dbReference>
<feature type="domain" description="Carbohydrate kinase FGGY C-terminal" evidence="6">
    <location>
        <begin position="283"/>
        <end position="447"/>
    </location>
</feature>
<dbReference type="Gene3D" id="3.30.420.40">
    <property type="match status" value="2"/>
</dbReference>
<gene>
    <name evidence="7" type="ORF">SAMN04489724_1295</name>
</gene>
<dbReference type="InterPro" id="IPR050406">
    <property type="entry name" value="FGGY_Carb_Kinase"/>
</dbReference>
<protein>
    <submittedName>
        <fullName evidence="7">Gluconate kinase, FGGY family</fullName>
    </submittedName>
</protein>
<dbReference type="InterPro" id="IPR043129">
    <property type="entry name" value="ATPase_NBD"/>
</dbReference>
<sequence>MECIITIEIGTNAVRIIAFDLTGNVIGSSKGSYPTFHVAPDYSEQDPDQMFITMLYVMKNLLNERIHPFHHEVISICFSASMHSVLPIDKHGVALGNAFTWADNRGKNEAEELKNSSVGNSIYDSTGTPIHPMSPLIKIAWLNRNDRDRFNKAAKFITIKTYIIQQLTKDYLLDYSLASATGLLNIHSREWDTDALEYAGIAASRLPDLVPVFQKLNKLRPEYQKSLGLSEGVKILIGSSDGCLATLGGGVWEKDMATITIEDSGAVRVVSKEVLKDSKQRLFNYLLTDKYYISGGPTNNGGVAFEWFAKQFGDFKSLYDVDQVMQQLVQEATKSRAGSDGLLFLPYLLGERAPIWNANARGTFFGINIMHEKRHFIRATIEGILYEIYSIGKTLESHKTISSLTANGSFASIPFCTQLLADIFNKPISIGKNPDSIAQGAYLLAATNLGIFDSISTAAKSVKMATTFDPNKQTNPIYMKYFGLFERLSNKLQDEFADIARLQSDI</sequence>
<reference evidence="8" key="1">
    <citation type="submission" date="2016-10" db="EMBL/GenBank/DDBJ databases">
        <authorList>
            <person name="Varghese N."/>
            <person name="Submissions S."/>
        </authorList>
    </citation>
    <scope>NUCLEOTIDE SEQUENCE [LARGE SCALE GENOMIC DNA]</scope>
    <source>
        <strain evidence="8">DSM 23445</strain>
    </source>
</reference>
<organism evidence="7 8">
    <name type="scientific">Algoriphagus locisalis</name>
    <dbReference type="NCBI Taxonomy" id="305507"/>
    <lineage>
        <taxon>Bacteria</taxon>
        <taxon>Pseudomonadati</taxon>
        <taxon>Bacteroidota</taxon>
        <taxon>Cytophagia</taxon>
        <taxon>Cytophagales</taxon>
        <taxon>Cyclobacteriaceae</taxon>
        <taxon>Algoriphagus</taxon>
    </lineage>
</organism>
<dbReference type="PANTHER" id="PTHR43095:SF2">
    <property type="entry name" value="GLUCONOKINASE"/>
    <property type="match status" value="1"/>
</dbReference>
<evidence type="ECO:0000259" key="5">
    <source>
        <dbReference type="Pfam" id="PF00370"/>
    </source>
</evidence>
<comment type="similarity">
    <text evidence="1 4">Belongs to the FGGY kinase family.</text>
</comment>
<dbReference type="GO" id="GO:0016773">
    <property type="term" value="F:phosphotransferase activity, alcohol group as acceptor"/>
    <property type="evidence" value="ECO:0007669"/>
    <property type="project" value="InterPro"/>
</dbReference>
<dbReference type="STRING" id="305507.SAMN04489724_1295"/>
<feature type="domain" description="Carbohydrate kinase FGGY N-terminal" evidence="5">
    <location>
        <begin position="4"/>
        <end position="248"/>
    </location>
</feature>
<evidence type="ECO:0000256" key="4">
    <source>
        <dbReference type="RuleBase" id="RU003733"/>
    </source>
</evidence>
<dbReference type="InterPro" id="IPR018484">
    <property type="entry name" value="FGGY_N"/>
</dbReference>
<dbReference type="PROSITE" id="PS00933">
    <property type="entry name" value="FGGY_KINASES_1"/>
    <property type="match status" value="1"/>
</dbReference>
<dbReference type="GO" id="GO:0016301">
    <property type="term" value="F:kinase activity"/>
    <property type="evidence" value="ECO:0007669"/>
    <property type="project" value="UniProtKB-KW"/>
</dbReference>
<evidence type="ECO:0000313" key="8">
    <source>
        <dbReference type="Proteomes" id="UP000199673"/>
    </source>
</evidence>
<evidence type="ECO:0000256" key="3">
    <source>
        <dbReference type="ARBA" id="ARBA00022777"/>
    </source>
</evidence>
<dbReference type="SUPFAM" id="SSF53067">
    <property type="entry name" value="Actin-like ATPase domain"/>
    <property type="match status" value="2"/>
</dbReference>
<evidence type="ECO:0000259" key="6">
    <source>
        <dbReference type="Pfam" id="PF02782"/>
    </source>
</evidence>
<keyword evidence="2 4" id="KW-0808">Transferase</keyword>
<dbReference type="Proteomes" id="UP000199673">
    <property type="component" value="Unassembled WGS sequence"/>
</dbReference>
<dbReference type="GO" id="GO:0005975">
    <property type="term" value="P:carbohydrate metabolic process"/>
    <property type="evidence" value="ECO:0007669"/>
    <property type="project" value="InterPro"/>
</dbReference>
<dbReference type="PROSITE" id="PS00445">
    <property type="entry name" value="FGGY_KINASES_2"/>
    <property type="match status" value="1"/>
</dbReference>
<dbReference type="OrthoDB" id="9805576at2"/>
<accession>A0A1I6YXL4</accession>
<keyword evidence="3 4" id="KW-0418">Kinase</keyword>
<proteinExistence type="inferred from homology"/>
<evidence type="ECO:0000313" key="7">
    <source>
        <dbReference type="EMBL" id="SFT55280.1"/>
    </source>
</evidence>
<evidence type="ECO:0000256" key="1">
    <source>
        <dbReference type="ARBA" id="ARBA00009156"/>
    </source>
</evidence>
<dbReference type="CDD" id="cd07770">
    <property type="entry name" value="ASKHA_NBD_FGGY_GntK"/>
    <property type="match status" value="1"/>
</dbReference>
<dbReference type="Pfam" id="PF02782">
    <property type="entry name" value="FGGY_C"/>
    <property type="match status" value="1"/>
</dbReference>
<dbReference type="Pfam" id="PF00370">
    <property type="entry name" value="FGGY_N"/>
    <property type="match status" value="1"/>
</dbReference>
<name>A0A1I6YXL4_9BACT</name>
<evidence type="ECO:0000256" key="2">
    <source>
        <dbReference type="ARBA" id="ARBA00022679"/>
    </source>
</evidence>
<dbReference type="EMBL" id="FPBF01000001">
    <property type="protein sequence ID" value="SFT55280.1"/>
    <property type="molecule type" value="Genomic_DNA"/>
</dbReference>
<dbReference type="InterPro" id="IPR000577">
    <property type="entry name" value="Carb_kinase_FGGY"/>
</dbReference>
<dbReference type="InterPro" id="IPR018483">
    <property type="entry name" value="Carb_kinase_FGGY_CS"/>
</dbReference>
<dbReference type="InterPro" id="IPR018485">
    <property type="entry name" value="FGGY_C"/>
</dbReference>